<dbReference type="InterPro" id="IPR036770">
    <property type="entry name" value="Ankyrin_rpt-contain_sf"/>
</dbReference>
<organism evidence="4">
    <name type="scientific">Lamprotornis superbus</name>
    <dbReference type="NCBI Taxonomy" id="245042"/>
    <lineage>
        <taxon>Eukaryota</taxon>
        <taxon>Metazoa</taxon>
        <taxon>Chordata</taxon>
        <taxon>Craniata</taxon>
        <taxon>Vertebrata</taxon>
        <taxon>Euteleostomi</taxon>
        <taxon>Archelosauria</taxon>
        <taxon>Archosauria</taxon>
        <taxon>Dinosauria</taxon>
        <taxon>Saurischia</taxon>
        <taxon>Theropoda</taxon>
        <taxon>Coelurosauria</taxon>
        <taxon>Aves</taxon>
        <taxon>Neognathae</taxon>
        <taxon>Neoaves</taxon>
        <taxon>Telluraves</taxon>
        <taxon>Australaves</taxon>
        <taxon>Passeriformes</taxon>
        <taxon>Sturnidae</taxon>
        <taxon>Lamprotornis</taxon>
    </lineage>
</organism>
<dbReference type="AlphaFoldDB" id="A0A835NE44"/>
<feature type="non-terminal residue" evidence="4">
    <location>
        <position position="169"/>
    </location>
</feature>
<dbReference type="PANTHER" id="PTHR24141:SF1">
    <property type="entry name" value="2-5A-DEPENDENT RIBONUCLEASE"/>
    <property type="match status" value="1"/>
</dbReference>
<dbReference type="PANTHER" id="PTHR24141">
    <property type="entry name" value="2-5A-DEPENDENT RIBONUCLEASE"/>
    <property type="match status" value="1"/>
</dbReference>
<evidence type="ECO:0000256" key="3">
    <source>
        <dbReference type="PROSITE-ProRule" id="PRU00023"/>
    </source>
</evidence>
<evidence type="ECO:0000313" key="5">
    <source>
        <dbReference type="EMBL" id="KAI1229854.1"/>
    </source>
</evidence>
<dbReference type="GO" id="GO:0006396">
    <property type="term" value="P:RNA processing"/>
    <property type="evidence" value="ECO:0007669"/>
    <property type="project" value="TreeGrafter"/>
</dbReference>
<accession>A0A835NE44</accession>
<evidence type="ECO:0000313" key="4">
    <source>
        <dbReference type="EMBL" id="KAG0113992.1"/>
    </source>
</evidence>
<keyword evidence="1" id="KW-0677">Repeat</keyword>
<keyword evidence="6" id="KW-1185">Reference proteome</keyword>
<keyword evidence="2 3" id="KW-0040">ANK repeat</keyword>
<feature type="repeat" description="ANK" evidence="3">
    <location>
        <begin position="92"/>
        <end position="124"/>
    </location>
</feature>
<evidence type="ECO:0000256" key="1">
    <source>
        <dbReference type="ARBA" id="ARBA00022737"/>
    </source>
</evidence>
<reference evidence="5" key="3">
    <citation type="submission" date="2022-01" db="EMBL/GenBank/DDBJ databases">
        <authorList>
            <person name="Rubenstein D.R."/>
        </authorList>
    </citation>
    <scope>NUCLEOTIDE SEQUENCE</scope>
    <source>
        <strain evidence="5">SS15</strain>
        <tissue evidence="5">Liver</tissue>
    </source>
</reference>
<proteinExistence type="predicted"/>
<dbReference type="SUPFAM" id="SSF48403">
    <property type="entry name" value="Ankyrin repeat"/>
    <property type="match status" value="1"/>
</dbReference>
<dbReference type="Pfam" id="PF00023">
    <property type="entry name" value="Ank"/>
    <property type="match status" value="1"/>
</dbReference>
<dbReference type="Proteomes" id="UP000618051">
    <property type="component" value="Unassembled WGS sequence"/>
</dbReference>
<protein>
    <submittedName>
        <fullName evidence="4">Serine/threonine-protein phosphatase 6 regulatory ankyrin repeat subunit C</fullName>
    </submittedName>
</protein>
<evidence type="ECO:0000313" key="6">
    <source>
        <dbReference type="Proteomes" id="UP000618051"/>
    </source>
</evidence>
<evidence type="ECO:0000256" key="2">
    <source>
        <dbReference type="ARBA" id="ARBA00023043"/>
    </source>
</evidence>
<name>A0A835NE44_9PASS</name>
<feature type="repeat" description="ANK" evidence="3">
    <location>
        <begin position="125"/>
        <end position="157"/>
    </location>
</feature>
<sequence length="169" mass="18227">DQERRTPLHAAAYIGDVAILELLILSGEPRGTPLTPLSPWGAPRGGSGNGANVNAKDTVWLTPLHRAAASRHEKALNLLLKHSADVNARDKHWQTPLHVAAANRATKCVEALLPLLSTVNVADRTGRTALHHAVHSGHLEMVNLLLNKGASPSTCDKKDRQPLHWAAFL</sequence>
<reference evidence="5 6" key="2">
    <citation type="journal article" date="2021" name="J. Hered.">
        <title>Feather Gene Expression Elucidates the Developmental Basis of Plumage Iridescence in African Starlings.</title>
        <authorList>
            <person name="Rubenstein D.R."/>
            <person name="Corvelo A."/>
            <person name="MacManes M.D."/>
            <person name="Maia R."/>
            <person name="Narzisi G."/>
            <person name="Rousaki A."/>
            <person name="Vandenabeele P."/>
            <person name="Shawkey M.D."/>
            <person name="Solomon J."/>
        </authorList>
    </citation>
    <scope>NUCLEOTIDE SEQUENCE [LARGE SCALE GENOMIC DNA]</scope>
    <source>
        <strain evidence="5">SS15</strain>
    </source>
</reference>
<comment type="caution">
    <text evidence="4">The sequence shown here is derived from an EMBL/GenBank/DDBJ whole genome shotgun (WGS) entry which is preliminary data.</text>
</comment>
<dbReference type="GO" id="GO:0003723">
    <property type="term" value="F:RNA binding"/>
    <property type="evidence" value="ECO:0007669"/>
    <property type="project" value="TreeGrafter"/>
</dbReference>
<reference evidence="4" key="1">
    <citation type="submission" date="2020-10" db="EMBL/GenBank/DDBJ databases">
        <title>Feather gene expression reveals the developmental basis of iridescence in African starlings.</title>
        <authorList>
            <person name="Rubenstein D.R."/>
        </authorList>
    </citation>
    <scope>NUCLEOTIDE SEQUENCE</scope>
    <source>
        <strain evidence="4">SS15</strain>
        <tissue evidence="4">Liver</tissue>
    </source>
</reference>
<dbReference type="SMART" id="SM00248">
    <property type="entry name" value="ANK"/>
    <property type="match status" value="4"/>
</dbReference>
<dbReference type="Pfam" id="PF12796">
    <property type="entry name" value="Ank_2"/>
    <property type="match status" value="2"/>
</dbReference>
<dbReference type="EMBL" id="JADDUC020000034">
    <property type="protein sequence ID" value="KAI1229854.1"/>
    <property type="molecule type" value="Genomic_DNA"/>
</dbReference>
<dbReference type="InterPro" id="IPR002110">
    <property type="entry name" value="Ankyrin_rpt"/>
</dbReference>
<dbReference type="PROSITE" id="PS50088">
    <property type="entry name" value="ANK_REPEAT"/>
    <property type="match status" value="4"/>
</dbReference>
<feature type="non-terminal residue" evidence="4">
    <location>
        <position position="1"/>
    </location>
</feature>
<dbReference type="GO" id="GO:0004540">
    <property type="term" value="F:RNA nuclease activity"/>
    <property type="evidence" value="ECO:0007669"/>
    <property type="project" value="TreeGrafter"/>
</dbReference>
<feature type="repeat" description="ANK" evidence="3">
    <location>
        <begin position="3"/>
        <end position="27"/>
    </location>
</feature>
<gene>
    <name evidence="5" type="ORF">IHE44_0010862</name>
    <name evidence="4" type="ORF">IHE44_009161</name>
</gene>
<dbReference type="Gene3D" id="1.25.40.20">
    <property type="entry name" value="Ankyrin repeat-containing domain"/>
    <property type="match status" value="2"/>
</dbReference>
<dbReference type="PRINTS" id="PR01415">
    <property type="entry name" value="ANKYRIN"/>
</dbReference>
<dbReference type="OrthoDB" id="341259at2759"/>
<feature type="repeat" description="ANK" evidence="3">
    <location>
        <begin position="62"/>
        <end position="91"/>
    </location>
</feature>
<dbReference type="EMBL" id="JADDUC010000357">
    <property type="protein sequence ID" value="KAG0113992.1"/>
    <property type="molecule type" value="Genomic_DNA"/>
</dbReference>
<dbReference type="PROSITE" id="PS50297">
    <property type="entry name" value="ANK_REP_REGION"/>
    <property type="match status" value="3"/>
</dbReference>